<dbReference type="Gene3D" id="3.90.1560.10">
    <property type="entry name" value="ComB-like"/>
    <property type="match status" value="1"/>
</dbReference>
<keyword evidence="6" id="KW-0460">Magnesium</keyword>
<evidence type="ECO:0000256" key="1">
    <source>
        <dbReference type="ARBA" id="ARBA00001946"/>
    </source>
</evidence>
<dbReference type="InterPro" id="IPR036702">
    <property type="entry name" value="ComB-like_sf"/>
</dbReference>
<dbReference type="GO" id="GO:0000287">
    <property type="term" value="F:magnesium ion binding"/>
    <property type="evidence" value="ECO:0007669"/>
    <property type="project" value="InterPro"/>
</dbReference>
<evidence type="ECO:0000256" key="6">
    <source>
        <dbReference type="ARBA" id="ARBA00022842"/>
    </source>
</evidence>
<accession>A0A9X1XG68</accession>
<dbReference type="GO" id="GO:0050545">
    <property type="term" value="F:sulfopyruvate decarboxylase activity"/>
    <property type="evidence" value="ECO:0007669"/>
    <property type="project" value="TreeGrafter"/>
</dbReference>
<comment type="catalytic activity">
    <reaction evidence="7">
        <text>(2R)-O-phospho-3-sulfolactate + H2O = (2R)-3-sulfolactate + phosphate</text>
        <dbReference type="Rhea" id="RHEA:23416"/>
        <dbReference type="ChEBI" id="CHEBI:15377"/>
        <dbReference type="ChEBI" id="CHEBI:15597"/>
        <dbReference type="ChEBI" id="CHEBI:43474"/>
        <dbReference type="ChEBI" id="CHEBI:58738"/>
        <dbReference type="EC" id="3.1.3.71"/>
    </reaction>
</comment>
<evidence type="ECO:0000256" key="3">
    <source>
        <dbReference type="ARBA" id="ARBA00012953"/>
    </source>
</evidence>
<dbReference type="GO" id="GO:0050532">
    <property type="term" value="F:2-phosphosulfolactate phosphatase activity"/>
    <property type="evidence" value="ECO:0007669"/>
    <property type="project" value="UniProtKB-EC"/>
</dbReference>
<evidence type="ECO:0000256" key="4">
    <source>
        <dbReference type="ARBA" id="ARBA00021948"/>
    </source>
</evidence>
<sequence length="252" mass="27566">MPVFQQQRYQCKTEWGVRGAREAAERGDIIVVVDVLSFSSTVVTALSYGAKIFPYPPPINEEAKKYAEEVGAELLSGRAEALKWGTHSLSPASFSLHDQEKKFVMCSLNGAACIWAARKVPALLIGCLLNASAAAEKAEQLQKQSGADITVVACGEKWENPQEAENNIRPGIEDYLGAGAILSKLNGSKSPEAQVCIGAYLYQKENIQEVIWNCGSGLELRERGFSEDVRHCTKLDEFELVPQLKGNVFARS</sequence>
<protein>
    <recommendedName>
        <fullName evidence="4">Probable 2-phosphosulfolactate phosphatase</fullName>
        <ecNumber evidence="3">3.1.3.71</ecNumber>
    </recommendedName>
</protein>
<organism evidence="8 9">
    <name type="scientific">Fictibacillus marinisediminis</name>
    <dbReference type="NCBI Taxonomy" id="2878389"/>
    <lineage>
        <taxon>Bacteria</taxon>
        <taxon>Bacillati</taxon>
        <taxon>Bacillota</taxon>
        <taxon>Bacilli</taxon>
        <taxon>Bacillales</taxon>
        <taxon>Fictibacillaceae</taxon>
        <taxon>Fictibacillus</taxon>
    </lineage>
</organism>
<dbReference type="EC" id="3.1.3.71" evidence="3"/>
<evidence type="ECO:0000313" key="8">
    <source>
        <dbReference type="EMBL" id="MCK6258465.1"/>
    </source>
</evidence>
<comment type="similarity">
    <text evidence="2">Belongs to the ComB family.</text>
</comment>
<reference evidence="8" key="1">
    <citation type="submission" date="2021-09" db="EMBL/GenBank/DDBJ databases">
        <title>Genome analysis of Fictibacillus sp. KIGAM418 isolated from marine sediment.</title>
        <authorList>
            <person name="Seo M.-J."/>
            <person name="Cho E.-S."/>
            <person name="Hwang C.Y."/>
        </authorList>
    </citation>
    <scope>NUCLEOTIDE SEQUENCE</scope>
    <source>
        <strain evidence="8">KIGAM418</strain>
    </source>
</reference>
<dbReference type="SUPFAM" id="SSF142823">
    <property type="entry name" value="ComB-like"/>
    <property type="match status" value="1"/>
</dbReference>
<proteinExistence type="inferred from homology"/>
<dbReference type="EMBL" id="JAIWJX010000002">
    <property type="protein sequence ID" value="MCK6258465.1"/>
    <property type="molecule type" value="Genomic_DNA"/>
</dbReference>
<dbReference type="AlphaFoldDB" id="A0A9X1XG68"/>
<dbReference type="InterPro" id="IPR005238">
    <property type="entry name" value="ComB-like"/>
</dbReference>
<keyword evidence="5" id="KW-0378">Hydrolase</keyword>
<comment type="caution">
    <text evidence="8">The sequence shown here is derived from an EMBL/GenBank/DDBJ whole genome shotgun (WGS) entry which is preliminary data.</text>
</comment>
<keyword evidence="9" id="KW-1185">Reference proteome</keyword>
<name>A0A9X1XG68_9BACL</name>
<evidence type="ECO:0000256" key="2">
    <source>
        <dbReference type="ARBA" id="ARBA00009997"/>
    </source>
</evidence>
<comment type="cofactor">
    <cofactor evidence="1">
        <name>Mg(2+)</name>
        <dbReference type="ChEBI" id="CHEBI:18420"/>
    </cofactor>
</comment>
<dbReference type="Proteomes" id="UP001139011">
    <property type="component" value="Unassembled WGS sequence"/>
</dbReference>
<dbReference type="PANTHER" id="PTHR37311:SF1">
    <property type="entry name" value="2-PHOSPHOSULFOLACTATE PHOSPHATASE-RELATED"/>
    <property type="match status" value="1"/>
</dbReference>
<evidence type="ECO:0000256" key="5">
    <source>
        <dbReference type="ARBA" id="ARBA00022801"/>
    </source>
</evidence>
<evidence type="ECO:0000313" key="9">
    <source>
        <dbReference type="Proteomes" id="UP001139011"/>
    </source>
</evidence>
<evidence type="ECO:0000256" key="7">
    <source>
        <dbReference type="ARBA" id="ARBA00033711"/>
    </source>
</evidence>
<dbReference type="RefSeq" id="WP_248253752.1">
    <property type="nucleotide sequence ID" value="NZ_JAIWJX010000002.1"/>
</dbReference>
<gene>
    <name evidence="8" type="ORF">LCY76_17970</name>
</gene>
<dbReference type="PANTHER" id="PTHR37311">
    <property type="entry name" value="2-PHOSPHOSULFOLACTATE PHOSPHATASE-RELATED"/>
    <property type="match status" value="1"/>
</dbReference>
<dbReference type="Pfam" id="PF04029">
    <property type="entry name" value="2-ph_phosp"/>
    <property type="match status" value="1"/>
</dbReference>